<dbReference type="InterPro" id="IPR022346">
    <property type="entry name" value="T2SS_GspH"/>
</dbReference>
<evidence type="ECO:0000313" key="11">
    <source>
        <dbReference type="EMBL" id="QPS43134.1"/>
    </source>
</evidence>
<dbReference type="SUPFAM" id="SSF54523">
    <property type="entry name" value="Pili subunits"/>
    <property type="match status" value="1"/>
</dbReference>
<name>A0A7U4P2B8_9BURK</name>
<evidence type="ECO:0000256" key="8">
    <source>
        <dbReference type="ARBA" id="ARBA00023136"/>
    </source>
</evidence>
<gene>
    <name evidence="11" type="ORF">I6G56_16435</name>
</gene>
<evidence type="ECO:0000256" key="5">
    <source>
        <dbReference type="ARBA" id="ARBA00022519"/>
    </source>
</evidence>
<evidence type="ECO:0000256" key="4">
    <source>
        <dbReference type="ARBA" id="ARBA00022481"/>
    </source>
</evidence>
<comment type="subcellular location">
    <subcellularLocation>
        <location evidence="1">Cell inner membrane</location>
        <topology evidence="1">Single-pass membrane protein</topology>
    </subcellularLocation>
</comment>
<keyword evidence="6" id="KW-0812">Transmembrane</keyword>
<dbReference type="Proteomes" id="UP000594943">
    <property type="component" value="Chromosome 1"/>
</dbReference>
<dbReference type="RefSeq" id="WP_041861592.1">
    <property type="nucleotide sequence ID" value="NZ_CM003626.1"/>
</dbReference>
<evidence type="ECO:0000313" key="12">
    <source>
        <dbReference type="Proteomes" id="UP000594943"/>
    </source>
</evidence>
<dbReference type="InterPro" id="IPR045584">
    <property type="entry name" value="Pilin-like"/>
</dbReference>
<keyword evidence="4" id="KW-0488">Methylation</keyword>
<keyword evidence="8" id="KW-0472">Membrane</keyword>
<reference evidence="11 12" key="1">
    <citation type="submission" date="2020-12" db="EMBL/GenBank/DDBJ databases">
        <title>FDA dAtabase for Regulatory Grade micrObial Sequences (FDA-ARGOS): Supporting development and validation of Infectious Disease Dx tests.</title>
        <authorList>
            <person name="Nelson B."/>
            <person name="Plummer A."/>
            <person name="Tallon L."/>
            <person name="Sadzewicz L."/>
            <person name="Zhao X."/>
            <person name="Boylan J."/>
            <person name="Ott S."/>
            <person name="Bowen H."/>
            <person name="Vavikolanu K."/>
            <person name="Mehta A."/>
            <person name="Aluvathingal J."/>
            <person name="Nadendla S."/>
            <person name="Myers T."/>
            <person name="Yan Y."/>
            <person name="Sichtig H."/>
        </authorList>
    </citation>
    <scope>NUCLEOTIDE SEQUENCE [LARGE SCALE GENOMIC DNA]</scope>
    <source>
        <strain evidence="11 12">FDAARGOS_899</strain>
    </source>
</reference>
<evidence type="ECO:0000256" key="7">
    <source>
        <dbReference type="ARBA" id="ARBA00022989"/>
    </source>
</evidence>
<dbReference type="AlphaFoldDB" id="A0A7U4P2B8"/>
<comment type="similarity">
    <text evidence="9">Belongs to the GSP H family.</text>
</comment>
<evidence type="ECO:0000256" key="3">
    <source>
        <dbReference type="ARBA" id="ARBA00022475"/>
    </source>
</evidence>
<dbReference type="GO" id="GO:0005886">
    <property type="term" value="C:plasma membrane"/>
    <property type="evidence" value="ECO:0007669"/>
    <property type="project" value="UniProtKB-SubCell"/>
</dbReference>
<dbReference type="Pfam" id="PF12019">
    <property type="entry name" value="GspH"/>
    <property type="match status" value="1"/>
</dbReference>
<evidence type="ECO:0000256" key="2">
    <source>
        <dbReference type="ARBA" id="ARBA00021549"/>
    </source>
</evidence>
<dbReference type="EMBL" id="CP065686">
    <property type="protein sequence ID" value="QPS43134.1"/>
    <property type="molecule type" value="Genomic_DNA"/>
</dbReference>
<accession>A0A7U4P2B8</accession>
<proteinExistence type="inferred from homology"/>
<keyword evidence="5" id="KW-0997">Cell inner membrane</keyword>
<dbReference type="Gene3D" id="3.55.40.10">
    <property type="entry name" value="minor pseudopilin epsh domain"/>
    <property type="match status" value="1"/>
</dbReference>
<evidence type="ECO:0000256" key="1">
    <source>
        <dbReference type="ARBA" id="ARBA00004377"/>
    </source>
</evidence>
<evidence type="ECO:0000256" key="10">
    <source>
        <dbReference type="ARBA" id="ARBA00030775"/>
    </source>
</evidence>
<dbReference type="KEGG" id="bhg:I6G56_16435"/>
<dbReference type="GO" id="GO:0015627">
    <property type="term" value="C:type II protein secretion system complex"/>
    <property type="evidence" value="ECO:0007669"/>
    <property type="project" value="InterPro"/>
</dbReference>
<keyword evidence="3" id="KW-1003">Cell membrane</keyword>
<sequence length="186" mass="19740">MRSERGRRAMAGFVLVELMVALVLVALVATLTVPTLAGARMRDRVDARARVFGALLAYARGEAVRLGRRVVLCRSDATAKCIAAGRPCDNGAADWSCGWTVAVADGERGTRVLRRIARDVRVAVTGATVDVIFTPPAGQVIGGFRSFEFAPSDASGAWHGERWRRCLRIAAGGRVRFAEGGCGGPA</sequence>
<dbReference type="GO" id="GO:0015628">
    <property type="term" value="P:protein secretion by the type II secretion system"/>
    <property type="evidence" value="ECO:0007669"/>
    <property type="project" value="InterPro"/>
</dbReference>
<organism evidence="11 12">
    <name type="scientific">Burkholderia humptydooensis</name>
    <dbReference type="NCBI Taxonomy" id="430531"/>
    <lineage>
        <taxon>Bacteria</taxon>
        <taxon>Pseudomonadati</taxon>
        <taxon>Pseudomonadota</taxon>
        <taxon>Betaproteobacteria</taxon>
        <taxon>Burkholderiales</taxon>
        <taxon>Burkholderiaceae</taxon>
        <taxon>Burkholderia</taxon>
        <taxon>pseudomallei group</taxon>
    </lineage>
</organism>
<evidence type="ECO:0000256" key="9">
    <source>
        <dbReference type="ARBA" id="ARBA00025772"/>
    </source>
</evidence>
<keyword evidence="7" id="KW-1133">Transmembrane helix</keyword>
<accession>A0A7T2U076</accession>
<protein>
    <recommendedName>
        <fullName evidence="2">Type II secretion system protein H</fullName>
    </recommendedName>
    <alternativeName>
        <fullName evidence="10">General secretion pathway protein H</fullName>
    </alternativeName>
</protein>
<evidence type="ECO:0000256" key="6">
    <source>
        <dbReference type="ARBA" id="ARBA00022692"/>
    </source>
</evidence>